<reference evidence="1 2" key="1">
    <citation type="submission" date="2016-10" db="EMBL/GenBank/DDBJ databases">
        <authorList>
            <person name="de Groot N.N."/>
        </authorList>
    </citation>
    <scope>NUCLEOTIDE SEQUENCE [LARGE SCALE GENOMIC DNA]</scope>
    <source>
        <strain evidence="1 2">ATCC 35022</strain>
    </source>
</reference>
<protein>
    <recommendedName>
        <fullName evidence="3">Transposase</fullName>
    </recommendedName>
</protein>
<evidence type="ECO:0000313" key="1">
    <source>
        <dbReference type="EMBL" id="SDB54167.1"/>
    </source>
</evidence>
<keyword evidence="2" id="KW-1185">Reference proteome</keyword>
<proteinExistence type="predicted"/>
<accession>A0A1G6E9N7</accession>
<dbReference type="SUPFAM" id="SSF46689">
    <property type="entry name" value="Homeodomain-like"/>
    <property type="match status" value="1"/>
</dbReference>
<name>A0A1G6E9N7_9HYPH</name>
<dbReference type="InterPro" id="IPR009057">
    <property type="entry name" value="Homeodomain-like_sf"/>
</dbReference>
<dbReference type="AlphaFoldDB" id="A0A1G6E9N7"/>
<dbReference type="InterPro" id="IPR036388">
    <property type="entry name" value="WH-like_DNA-bd_sf"/>
</dbReference>
<dbReference type="Gene3D" id="1.10.10.10">
    <property type="entry name" value="Winged helix-like DNA-binding domain superfamily/Winged helix DNA-binding domain"/>
    <property type="match status" value="1"/>
</dbReference>
<sequence>MKLSAVQRLLRGESLEAVSRDLNVAAHRLSEWRDRVLAAAESALKSRDRDERDAEIDRLKAKVGEITMDNELLDEEIARLEGGRPLVRRRSKR</sequence>
<dbReference type="EMBL" id="FMXQ01000011">
    <property type="protein sequence ID" value="SDB54167.1"/>
    <property type="molecule type" value="Genomic_DNA"/>
</dbReference>
<dbReference type="Proteomes" id="UP000199071">
    <property type="component" value="Unassembled WGS sequence"/>
</dbReference>
<organism evidence="1 2">
    <name type="scientific">Bauldia litoralis</name>
    <dbReference type="NCBI Taxonomy" id="665467"/>
    <lineage>
        <taxon>Bacteria</taxon>
        <taxon>Pseudomonadati</taxon>
        <taxon>Pseudomonadota</taxon>
        <taxon>Alphaproteobacteria</taxon>
        <taxon>Hyphomicrobiales</taxon>
        <taxon>Kaistiaceae</taxon>
        <taxon>Bauldia</taxon>
    </lineage>
</organism>
<dbReference type="STRING" id="665467.SAMN02982931_04255"/>
<evidence type="ECO:0000313" key="2">
    <source>
        <dbReference type="Proteomes" id="UP000199071"/>
    </source>
</evidence>
<gene>
    <name evidence="1" type="ORF">SAMN02982931_04255</name>
</gene>
<evidence type="ECO:0008006" key="3">
    <source>
        <dbReference type="Google" id="ProtNLM"/>
    </source>
</evidence>